<evidence type="ECO:0000313" key="4">
    <source>
        <dbReference type="EMBL" id="KRN34104.1"/>
    </source>
</evidence>
<dbReference type="PANTHER" id="PTHR33219:SF14">
    <property type="entry name" value="PROTEIN COFACTOR ASSEMBLY OF COMPLEX C SUBUNIT B CCB3, CHLOROPLASTIC-RELATED"/>
    <property type="match status" value="1"/>
</dbReference>
<evidence type="ECO:0008006" key="7">
    <source>
        <dbReference type="Google" id="ProtNLM"/>
    </source>
</evidence>
<dbReference type="AlphaFoldDB" id="A0A0R2G0R4"/>
<organism evidence="4 5">
    <name type="scientific">Lactobacillus selangorensis</name>
    <dbReference type="NCBI Taxonomy" id="81857"/>
    <lineage>
        <taxon>Bacteria</taxon>
        <taxon>Bacillati</taxon>
        <taxon>Bacillota</taxon>
        <taxon>Bacilli</taxon>
        <taxon>Lactobacillales</taxon>
        <taxon>Lactobacillaceae</taxon>
        <taxon>Lactobacillus</taxon>
    </lineage>
</organism>
<sequence>MILYWLYRVIDWAIYLYMILVVVYTLLTWIPNAYHSKFGDWVRRLVEPFLNPIERVVPSFWGVNFSPVIAFFILTILRNLVARLYFSLV</sequence>
<dbReference type="Proteomes" id="UP000051751">
    <property type="component" value="Unassembled WGS sequence"/>
</dbReference>
<feature type="transmembrane region" description="Helical" evidence="2">
    <location>
        <begin position="60"/>
        <end position="81"/>
    </location>
</feature>
<keyword evidence="2" id="KW-0472">Membrane</keyword>
<feature type="transmembrane region" description="Helical" evidence="2">
    <location>
        <begin position="12"/>
        <end position="30"/>
    </location>
</feature>
<evidence type="ECO:0000313" key="5">
    <source>
        <dbReference type="Proteomes" id="UP000051645"/>
    </source>
</evidence>
<dbReference type="PATRIC" id="fig|81857.3.peg.257"/>
<keyword evidence="2" id="KW-1133">Transmembrane helix</keyword>
<dbReference type="EMBL" id="JQAZ01000001">
    <property type="protein sequence ID" value="KRN34104.1"/>
    <property type="molecule type" value="Genomic_DNA"/>
</dbReference>
<dbReference type="PANTHER" id="PTHR33219">
    <property type="entry name" value="YLMG HOMOLOG PROTEIN 2, CHLOROPLASTIC"/>
    <property type="match status" value="1"/>
</dbReference>
<proteinExistence type="inferred from homology"/>
<dbReference type="GO" id="GO:0016020">
    <property type="term" value="C:membrane"/>
    <property type="evidence" value="ECO:0007669"/>
    <property type="project" value="InterPro"/>
</dbReference>
<protein>
    <recommendedName>
        <fullName evidence="7">YggT family protein</fullName>
    </recommendedName>
</protein>
<dbReference type="Pfam" id="PF02325">
    <property type="entry name" value="CCB3_YggT"/>
    <property type="match status" value="1"/>
</dbReference>
<dbReference type="RefSeq" id="WP_057768697.1">
    <property type="nucleotide sequence ID" value="NZ_JQAT01000001.1"/>
</dbReference>
<gene>
    <name evidence="3" type="ORF">IV38_GL000251</name>
    <name evidence="4" type="ORF">IV40_GL000418</name>
</gene>
<accession>A0A0R2G0R4</accession>
<evidence type="ECO:0000256" key="1">
    <source>
        <dbReference type="ARBA" id="ARBA00010894"/>
    </source>
</evidence>
<name>A0A0R2G0R4_9LACO</name>
<comment type="caution">
    <text evidence="4">The sequence shown here is derived from an EMBL/GenBank/DDBJ whole genome shotgun (WGS) entry which is preliminary data.</text>
</comment>
<dbReference type="InterPro" id="IPR003425">
    <property type="entry name" value="CCB3/YggT"/>
</dbReference>
<dbReference type="Proteomes" id="UP000051645">
    <property type="component" value="Unassembled WGS sequence"/>
</dbReference>
<dbReference type="EMBL" id="JQAT01000001">
    <property type="protein sequence ID" value="KRN29367.1"/>
    <property type="molecule type" value="Genomic_DNA"/>
</dbReference>
<evidence type="ECO:0000256" key="2">
    <source>
        <dbReference type="SAM" id="Phobius"/>
    </source>
</evidence>
<keyword evidence="2" id="KW-0812">Transmembrane</keyword>
<reference evidence="5 6" key="1">
    <citation type="journal article" date="2015" name="Genome Announc.">
        <title>Expanding the biotechnology potential of lactobacilli through comparative genomics of 213 strains and associated genera.</title>
        <authorList>
            <person name="Sun Z."/>
            <person name="Harris H.M."/>
            <person name="McCann A."/>
            <person name="Guo C."/>
            <person name="Argimon S."/>
            <person name="Zhang W."/>
            <person name="Yang X."/>
            <person name="Jeffery I.B."/>
            <person name="Cooney J.C."/>
            <person name="Kagawa T.F."/>
            <person name="Liu W."/>
            <person name="Song Y."/>
            <person name="Salvetti E."/>
            <person name="Wrobel A."/>
            <person name="Rasinkangas P."/>
            <person name="Parkhill J."/>
            <person name="Rea M.C."/>
            <person name="O'Sullivan O."/>
            <person name="Ritari J."/>
            <person name="Douillard F.P."/>
            <person name="Paul Ross R."/>
            <person name="Yang R."/>
            <person name="Briner A.E."/>
            <person name="Felis G.E."/>
            <person name="de Vos W.M."/>
            <person name="Barrangou R."/>
            <person name="Klaenhammer T.R."/>
            <person name="Caufield P.W."/>
            <person name="Cui Y."/>
            <person name="Zhang H."/>
            <person name="O'Toole P.W."/>
        </authorList>
    </citation>
    <scope>NUCLEOTIDE SEQUENCE [LARGE SCALE GENOMIC DNA]</scope>
    <source>
        <strain evidence="3 6">ATCC BAA-66</strain>
        <strain evidence="4 5">DSM 13344</strain>
    </source>
</reference>
<dbReference type="STRING" id="81857.IV38_GL000251"/>
<dbReference type="OrthoDB" id="47652at2"/>
<comment type="similarity">
    <text evidence="1">Belongs to the YggT family.</text>
</comment>
<evidence type="ECO:0000313" key="3">
    <source>
        <dbReference type="EMBL" id="KRN29367.1"/>
    </source>
</evidence>
<evidence type="ECO:0000313" key="6">
    <source>
        <dbReference type="Proteomes" id="UP000051751"/>
    </source>
</evidence>
<keyword evidence="5" id="KW-1185">Reference proteome</keyword>